<dbReference type="GO" id="GO:0004326">
    <property type="term" value="F:tetrahydrofolylpolyglutamate synthase activity"/>
    <property type="evidence" value="ECO:0007669"/>
    <property type="project" value="InterPro"/>
</dbReference>
<keyword evidence="3 12" id="KW-0963">Cytoplasm</keyword>
<feature type="binding site" evidence="12">
    <location>
        <position position="22"/>
    </location>
    <ligand>
        <name>UDP-N-acetyl-alpha-D-muramoyl-L-alanyl-D-glutamate</name>
        <dbReference type="ChEBI" id="CHEBI:83900"/>
    </ligand>
</feature>
<dbReference type="NCBIfam" id="NF001126">
    <property type="entry name" value="PRK00139.1-4"/>
    <property type="match status" value="1"/>
</dbReference>
<feature type="domain" description="Mur ligase C-terminal" evidence="15">
    <location>
        <begin position="323"/>
        <end position="450"/>
    </location>
</feature>
<dbReference type="InterPro" id="IPR018109">
    <property type="entry name" value="Folylpolyglutamate_synth_CS"/>
</dbReference>
<feature type="binding site" evidence="12">
    <location>
        <position position="171"/>
    </location>
    <ligand>
        <name>UDP-N-acetyl-alpha-D-muramoyl-L-alanyl-D-glutamate</name>
        <dbReference type="ChEBI" id="CHEBI:83900"/>
    </ligand>
</feature>
<dbReference type="GO" id="GO:0051301">
    <property type="term" value="P:cell division"/>
    <property type="evidence" value="ECO:0007669"/>
    <property type="project" value="UniProtKB-KW"/>
</dbReference>
<dbReference type="InterPro" id="IPR036565">
    <property type="entry name" value="Mur-like_cat_sf"/>
</dbReference>
<comment type="cofactor">
    <cofactor evidence="12">
        <name>Mg(2+)</name>
        <dbReference type="ChEBI" id="CHEBI:18420"/>
    </cofactor>
</comment>
<dbReference type="InterPro" id="IPR000713">
    <property type="entry name" value="Mur_ligase_N"/>
</dbReference>
<dbReference type="Gene3D" id="3.40.1190.10">
    <property type="entry name" value="Mur-like, catalytic domain"/>
    <property type="match status" value="1"/>
</dbReference>
<dbReference type="GO" id="GO:0005524">
    <property type="term" value="F:ATP binding"/>
    <property type="evidence" value="ECO:0007669"/>
    <property type="project" value="UniProtKB-UniRule"/>
</dbReference>
<feature type="binding site" evidence="12">
    <location>
        <begin position="102"/>
        <end position="108"/>
    </location>
    <ligand>
        <name>ATP</name>
        <dbReference type="ChEBI" id="CHEBI:30616"/>
    </ligand>
</feature>
<dbReference type="Gene3D" id="3.40.1390.10">
    <property type="entry name" value="MurE/MurF, N-terminal domain"/>
    <property type="match status" value="1"/>
</dbReference>
<comment type="subcellular location">
    <subcellularLocation>
        <location evidence="12 13">Cytoplasm</location>
    </subcellularLocation>
</comment>
<keyword evidence="8 12" id="KW-0133">Cell shape</keyword>
<dbReference type="KEGG" id="eri:EEI45_05225"/>
<dbReference type="InterPro" id="IPR005761">
    <property type="entry name" value="UDP-N-AcMur-Glu-dNH2Pim_ligase"/>
</dbReference>
<dbReference type="InterPro" id="IPR004101">
    <property type="entry name" value="Mur_ligase_C"/>
</dbReference>
<evidence type="ECO:0000256" key="12">
    <source>
        <dbReference type="HAMAP-Rule" id="MF_00208"/>
    </source>
</evidence>
<dbReference type="GO" id="GO:0009252">
    <property type="term" value="P:peptidoglycan biosynthetic process"/>
    <property type="evidence" value="ECO:0007669"/>
    <property type="project" value="UniProtKB-UniRule"/>
</dbReference>
<reference evidence="17 18" key="1">
    <citation type="journal article" date="2020" name="Int. J. Syst. Evol. Microbiol.">
        <title>Description of Erysipelothrix piscisicarius sp. nov., an emergent fish pathogen, and assessment of virulence using a tiger barb (Puntigrus tetrazona) infection model.</title>
        <authorList>
            <person name="Pomaranski E.K."/>
            <person name="Griffin M.J."/>
            <person name="Camus A.C."/>
            <person name="Armwood A.R."/>
            <person name="Shelley J."/>
            <person name="Waldbieser G.C."/>
            <person name="LaFrentz B.R."/>
            <person name="Garcia J.C."/>
            <person name="Yanong R."/>
            <person name="Soto E."/>
        </authorList>
    </citation>
    <scope>NUCLEOTIDE SEQUENCE [LARGE SCALE GENOMIC DNA]</scope>
    <source>
        <strain evidence="17 18">15TAL0474</strain>
    </source>
</reference>
<dbReference type="InterPro" id="IPR035911">
    <property type="entry name" value="MurE/MurF_N"/>
</dbReference>
<dbReference type="HAMAP" id="MF_00208">
    <property type="entry name" value="MurE"/>
    <property type="match status" value="1"/>
</dbReference>
<name>A0A3S8RMW3_9FIRM</name>
<evidence type="ECO:0000256" key="6">
    <source>
        <dbReference type="ARBA" id="ARBA00022741"/>
    </source>
</evidence>
<comment type="caution">
    <text evidence="12">Lacks conserved residue(s) required for the propagation of feature annotation.</text>
</comment>
<protein>
    <recommendedName>
        <fullName evidence="12">UDP-N-acetylmuramyl-tripeptide synthetase</fullName>
        <ecNumber evidence="12">6.3.2.-</ecNumber>
    </recommendedName>
    <alternativeName>
        <fullName evidence="12">UDP-MurNAc-tripeptide synthetase</fullName>
    </alternativeName>
</protein>
<evidence type="ECO:0000256" key="1">
    <source>
        <dbReference type="ARBA" id="ARBA00004752"/>
    </source>
</evidence>
<keyword evidence="10 12" id="KW-0131">Cell cycle</keyword>
<feature type="binding site" evidence="12">
    <location>
        <begin position="144"/>
        <end position="145"/>
    </location>
    <ligand>
        <name>UDP-N-acetyl-alpha-D-muramoyl-L-alanyl-D-glutamate</name>
        <dbReference type="ChEBI" id="CHEBI:83900"/>
    </ligand>
</feature>
<dbReference type="SUPFAM" id="SSF53244">
    <property type="entry name" value="MurD-like peptide ligases, peptide-binding domain"/>
    <property type="match status" value="1"/>
</dbReference>
<evidence type="ECO:0000259" key="14">
    <source>
        <dbReference type="Pfam" id="PF01225"/>
    </source>
</evidence>
<gene>
    <name evidence="12" type="primary">murE</name>
    <name evidence="17" type="ORF">EEI45_05225</name>
</gene>
<feature type="modified residue" description="N6-carboxylysine" evidence="12">
    <location>
        <position position="211"/>
    </location>
</feature>
<keyword evidence="18" id="KW-1185">Reference proteome</keyword>
<dbReference type="GO" id="GO:0071555">
    <property type="term" value="P:cell wall organization"/>
    <property type="evidence" value="ECO:0007669"/>
    <property type="project" value="UniProtKB-KW"/>
</dbReference>
<dbReference type="SUPFAM" id="SSF53623">
    <property type="entry name" value="MurD-like peptide ligases, catalytic domain"/>
    <property type="match status" value="1"/>
</dbReference>
<dbReference type="EMBL" id="CP034234">
    <property type="protein sequence ID" value="AZK44227.1"/>
    <property type="molecule type" value="Genomic_DNA"/>
</dbReference>
<dbReference type="SUPFAM" id="SSF63418">
    <property type="entry name" value="MurE/MurF N-terminal domain"/>
    <property type="match status" value="1"/>
</dbReference>
<keyword evidence="11 12" id="KW-0961">Cell wall biogenesis/degradation</keyword>
<evidence type="ECO:0000256" key="5">
    <source>
        <dbReference type="ARBA" id="ARBA00022618"/>
    </source>
</evidence>
<dbReference type="GO" id="GO:0000287">
    <property type="term" value="F:magnesium ion binding"/>
    <property type="evidence" value="ECO:0007669"/>
    <property type="project" value="UniProtKB-UniRule"/>
</dbReference>
<dbReference type="PROSITE" id="PS01011">
    <property type="entry name" value="FOLYLPOLYGLU_SYNT_1"/>
    <property type="match status" value="1"/>
</dbReference>
<evidence type="ECO:0000256" key="4">
    <source>
        <dbReference type="ARBA" id="ARBA00022598"/>
    </source>
</evidence>
<keyword evidence="4 12" id="KW-0436">Ligase</keyword>
<evidence type="ECO:0000256" key="13">
    <source>
        <dbReference type="RuleBase" id="RU004135"/>
    </source>
</evidence>
<organism evidence="17 18">
    <name type="scientific">Erysipelothrix piscisicarius</name>
    <dbReference type="NCBI Taxonomy" id="2485784"/>
    <lineage>
        <taxon>Bacteria</taxon>
        <taxon>Bacillati</taxon>
        <taxon>Bacillota</taxon>
        <taxon>Erysipelotrichia</taxon>
        <taxon>Erysipelotrichales</taxon>
        <taxon>Erysipelotrichaceae</taxon>
        <taxon>Erysipelothrix</taxon>
    </lineage>
</organism>
<dbReference type="Pfam" id="PF01225">
    <property type="entry name" value="Mur_ligase"/>
    <property type="match status" value="1"/>
</dbReference>
<keyword evidence="7 12" id="KW-0067">ATP-binding</keyword>
<dbReference type="GO" id="GO:0005737">
    <property type="term" value="C:cytoplasm"/>
    <property type="evidence" value="ECO:0007669"/>
    <property type="project" value="UniProtKB-SubCell"/>
</dbReference>
<evidence type="ECO:0000259" key="16">
    <source>
        <dbReference type="Pfam" id="PF08245"/>
    </source>
</evidence>
<feature type="binding site" evidence="12">
    <location>
        <position position="179"/>
    </location>
    <ligand>
        <name>UDP-N-acetyl-alpha-D-muramoyl-L-alanyl-D-glutamate</name>
        <dbReference type="ChEBI" id="CHEBI:83900"/>
    </ligand>
</feature>
<comment type="function">
    <text evidence="12">Catalyzes the addition of an amino acid to the nucleotide precursor UDP-N-acetylmuramoyl-L-alanyl-D-glutamate (UMAG) in the biosynthesis of bacterial cell-wall peptidoglycan.</text>
</comment>
<evidence type="ECO:0000256" key="3">
    <source>
        <dbReference type="ARBA" id="ARBA00022490"/>
    </source>
</evidence>
<evidence type="ECO:0000313" key="18">
    <source>
        <dbReference type="Proteomes" id="UP000278804"/>
    </source>
</evidence>
<evidence type="ECO:0000256" key="7">
    <source>
        <dbReference type="ARBA" id="ARBA00022840"/>
    </source>
</evidence>
<feature type="domain" description="Mur ligase central" evidence="16">
    <location>
        <begin position="100"/>
        <end position="300"/>
    </location>
</feature>
<dbReference type="InterPro" id="IPR013221">
    <property type="entry name" value="Mur_ligase_cen"/>
</dbReference>
<comment type="pathway">
    <text evidence="1 12 13">Cell wall biogenesis; peptidoglycan biosynthesis.</text>
</comment>
<comment type="similarity">
    <text evidence="2 12">Belongs to the MurCDEF family. MurE subfamily.</text>
</comment>
<feature type="binding site" evidence="12">
    <location>
        <position position="20"/>
    </location>
    <ligand>
        <name>UDP-N-acetyl-alpha-D-muramoyl-L-alanyl-D-glutamate</name>
        <dbReference type="ChEBI" id="CHEBI:83900"/>
    </ligand>
</feature>
<dbReference type="AlphaFoldDB" id="A0A3S8RMW3"/>
<keyword evidence="9 12" id="KW-0573">Peptidoglycan synthesis</keyword>
<evidence type="ECO:0000256" key="9">
    <source>
        <dbReference type="ARBA" id="ARBA00022984"/>
    </source>
</evidence>
<dbReference type="GO" id="GO:0008360">
    <property type="term" value="P:regulation of cell shape"/>
    <property type="evidence" value="ECO:0007669"/>
    <property type="project" value="UniProtKB-KW"/>
</dbReference>
<sequence>MKLNKLVNTEFDGDIDHLVLDSRDRVKNGMFFCLKGLTVDGHQFAQQAVENGAVAVVHSDDIEPIEGVIYIRVEDVMTELHRITDRFYDSPSKNMYVYGITGTNGKSTTMLTVRNILKRFGVNAGYIGTISVEYNDHKFAPSLTTPDIVELQSYLHDMRSEGVEEVCLEVSSQGLALRRVESIDFDNASFTNLTHDHLDYHKTMENYFEAKKMLFDNLKPSGFMVINIDNEYGETLLKQDYSHVVTYGIENKNANYRAQNIVLHDDFTEFTLVHEGKSYDVVTNFVAIFNVYNMLNVIAILHQRGYEIEKIIPELKDIEHVDGRQTMISKGQPYRVIVDFGHAPDSMKNVYEFVRETQPQSARIITVFGAAGGRDTAKRPIMGRVASTYCDHVIITEHDNRDECVVDITEDIITGIDGDNYEFVPNRIDAIEKALKMAQPGDTVVLIGKGEEKFIYREHGTKEKWMGDEVCASRIIEKLYGGKENEIK</sequence>
<dbReference type="Proteomes" id="UP000278804">
    <property type="component" value="Chromosome"/>
</dbReference>
<evidence type="ECO:0000256" key="10">
    <source>
        <dbReference type="ARBA" id="ARBA00023306"/>
    </source>
</evidence>
<dbReference type="Pfam" id="PF02875">
    <property type="entry name" value="Mur_ligase_C"/>
    <property type="match status" value="1"/>
</dbReference>
<dbReference type="InterPro" id="IPR036615">
    <property type="entry name" value="Mur_ligase_C_dom_sf"/>
</dbReference>
<evidence type="ECO:0000256" key="8">
    <source>
        <dbReference type="ARBA" id="ARBA00022960"/>
    </source>
</evidence>
<dbReference type="Pfam" id="PF08245">
    <property type="entry name" value="Mur_ligase_M"/>
    <property type="match status" value="1"/>
</dbReference>
<evidence type="ECO:0000256" key="2">
    <source>
        <dbReference type="ARBA" id="ARBA00005898"/>
    </source>
</evidence>
<accession>A0A3S8RMW3</accession>
<dbReference type="Gene3D" id="3.90.190.20">
    <property type="entry name" value="Mur ligase, C-terminal domain"/>
    <property type="match status" value="1"/>
</dbReference>
<evidence type="ECO:0000256" key="11">
    <source>
        <dbReference type="ARBA" id="ARBA00023316"/>
    </source>
</evidence>
<dbReference type="NCBIfam" id="TIGR01085">
    <property type="entry name" value="murE"/>
    <property type="match status" value="1"/>
</dbReference>
<keyword evidence="12" id="KW-0460">Magnesium</keyword>
<evidence type="ECO:0000313" key="17">
    <source>
        <dbReference type="EMBL" id="AZK44227.1"/>
    </source>
</evidence>
<comment type="PTM">
    <text evidence="12">Carboxylation is probably crucial for Mg(2+) binding and, consequently, for the gamma-phosphate positioning of ATP.</text>
</comment>
<keyword evidence="6 12" id="KW-0547">Nucleotide-binding</keyword>
<dbReference type="RefSeq" id="WP_125164404.1">
    <property type="nucleotide sequence ID" value="NZ_CP034234.1"/>
</dbReference>
<dbReference type="PANTHER" id="PTHR23135:SF4">
    <property type="entry name" value="UDP-N-ACETYLMURAMOYL-L-ALANYL-D-GLUTAMATE--2,6-DIAMINOPIMELATE LIGASE MURE HOMOLOG, CHLOROPLASTIC"/>
    <property type="match status" value="1"/>
</dbReference>
<dbReference type="UniPathway" id="UPA00219"/>
<evidence type="ECO:0000259" key="15">
    <source>
        <dbReference type="Pfam" id="PF02875"/>
    </source>
</evidence>
<dbReference type="PANTHER" id="PTHR23135">
    <property type="entry name" value="MUR LIGASE FAMILY MEMBER"/>
    <property type="match status" value="1"/>
</dbReference>
<dbReference type="EC" id="6.3.2.-" evidence="12"/>
<feature type="domain" description="Mur ligase N-terminal catalytic" evidence="14">
    <location>
        <begin position="15"/>
        <end position="86"/>
    </location>
</feature>
<keyword evidence="5 12" id="KW-0132">Cell division</keyword>
<proteinExistence type="inferred from homology"/>